<feature type="chain" id="PRO_5015476898" description="Lipoprotein" evidence="1">
    <location>
        <begin position="27"/>
        <end position="341"/>
    </location>
</feature>
<dbReference type="EMBL" id="PYHR01000002">
    <property type="protein sequence ID" value="PWD51242.1"/>
    <property type="molecule type" value="Genomic_DNA"/>
</dbReference>
<comment type="caution">
    <text evidence="2">The sequence shown here is derived from an EMBL/GenBank/DDBJ whole genome shotgun (WGS) entry which is preliminary data.</text>
</comment>
<protein>
    <recommendedName>
        <fullName evidence="4">Lipoprotein</fullName>
    </recommendedName>
</protein>
<sequence length="341" mass="35633">MTPGPSSNGLRALLASLAVLPVLALAACSPSTDRYEIGDRDEDRVRDVVTSYLDALAEGDAETALELLGVAAHETVCPDLVTNAVYGEVAGRPVDGEITDITVTAGSLRVGRPTATVAVEHAWDGEETLRRAQVALVRGDDGWQVEEDGALGLQRVELGIDGGAVLALDGACHASPGEASSVTVLPGTYSVTVEDTAGIGTVEPFEHQVPGSDYTLVQLQPRPEVVSDVTGQLTAWIDACAADPLADATCPDGVDTVLRRLDITERDPVEDRDVGLFLTRDGWAYSLTGSQEIRGTLRADGCIGQGERCVPGAPRSDLVSYRLTGTVTLDDDGAVVLTPSS</sequence>
<proteinExistence type="predicted"/>
<evidence type="ECO:0000313" key="3">
    <source>
        <dbReference type="Proteomes" id="UP000245166"/>
    </source>
</evidence>
<dbReference type="AlphaFoldDB" id="A0A2U1ZWE5"/>
<keyword evidence="1" id="KW-0732">Signal</keyword>
<dbReference type="OrthoDB" id="3818356at2"/>
<name>A0A2U1ZWE5_9MICO</name>
<reference evidence="2 3" key="1">
    <citation type="submission" date="2018-03" db="EMBL/GenBank/DDBJ databases">
        <title>Genome assembly of novel Miniimonas species PCH200.</title>
        <authorList>
            <person name="Thakur V."/>
            <person name="Kumar V."/>
            <person name="Singh D."/>
        </authorList>
    </citation>
    <scope>NUCLEOTIDE SEQUENCE [LARGE SCALE GENOMIC DNA]</scope>
    <source>
        <strain evidence="2 3">PCH200</strain>
    </source>
</reference>
<evidence type="ECO:0008006" key="4">
    <source>
        <dbReference type="Google" id="ProtNLM"/>
    </source>
</evidence>
<gene>
    <name evidence="2" type="ORF">C8046_11835</name>
</gene>
<evidence type="ECO:0000256" key="1">
    <source>
        <dbReference type="SAM" id="SignalP"/>
    </source>
</evidence>
<keyword evidence="3" id="KW-1185">Reference proteome</keyword>
<organism evidence="2 3">
    <name type="scientific">Serinibacter arcticus</name>
    <dbReference type="NCBI Taxonomy" id="1655435"/>
    <lineage>
        <taxon>Bacteria</taxon>
        <taxon>Bacillati</taxon>
        <taxon>Actinomycetota</taxon>
        <taxon>Actinomycetes</taxon>
        <taxon>Micrococcales</taxon>
        <taxon>Beutenbergiaceae</taxon>
        <taxon>Serinibacter</taxon>
    </lineage>
</organism>
<dbReference type="Proteomes" id="UP000245166">
    <property type="component" value="Unassembled WGS sequence"/>
</dbReference>
<accession>A0A2U1ZWE5</accession>
<dbReference type="RefSeq" id="WP_109229623.1">
    <property type="nucleotide sequence ID" value="NZ_PYHR01000002.1"/>
</dbReference>
<evidence type="ECO:0000313" key="2">
    <source>
        <dbReference type="EMBL" id="PWD51242.1"/>
    </source>
</evidence>
<feature type="signal peptide" evidence="1">
    <location>
        <begin position="1"/>
        <end position="26"/>
    </location>
</feature>